<dbReference type="Proteomes" id="UP000052982">
    <property type="component" value="Unassembled WGS sequence"/>
</dbReference>
<keyword evidence="3" id="KW-1185">Reference proteome</keyword>
<sequence length="190" mass="20213">MHGVVAGVQEHPAPQIGDRVRLPLGDTDETAARPDVREFLLGHLVPDARGQDRQHGEREQGLEGAGGRQLAVRVRGGEHLAAPGVGHQPGQRREVGDLGGTAAGSDLRTGTEEERRLRGVRPFRRPRPHRRGAGAGSGRGGGRGGPEGQGTCRTEDTGRQSDPRRESDLHMINVGIREAFPVLPVPCAGQ</sequence>
<evidence type="ECO:0000313" key="3">
    <source>
        <dbReference type="Proteomes" id="UP000052982"/>
    </source>
</evidence>
<dbReference type="EMBL" id="LMWW01000036">
    <property type="protein sequence ID" value="KUN81240.1"/>
    <property type="molecule type" value="Genomic_DNA"/>
</dbReference>
<proteinExistence type="predicted"/>
<dbReference type="AlphaFoldDB" id="A0A117RB79"/>
<feature type="compositionally biased region" description="Basic and acidic residues" evidence="1">
    <location>
        <begin position="30"/>
        <end position="40"/>
    </location>
</feature>
<comment type="caution">
    <text evidence="2">The sequence shown here is derived from an EMBL/GenBank/DDBJ whole genome shotgun (WGS) entry which is preliminary data.</text>
</comment>
<feature type="compositionally biased region" description="Basic residues" evidence="1">
    <location>
        <begin position="118"/>
        <end position="132"/>
    </location>
</feature>
<feature type="compositionally biased region" description="Basic and acidic residues" evidence="1">
    <location>
        <begin position="49"/>
        <end position="61"/>
    </location>
</feature>
<organism evidence="2 3">
    <name type="scientific">Streptomyces griseoruber</name>
    <dbReference type="NCBI Taxonomy" id="1943"/>
    <lineage>
        <taxon>Bacteria</taxon>
        <taxon>Bacillati</taxon>
        <taxon>Actinomycetota</taxon>
        <taxon>Actinomycetes</taxon>
        <taxon>Kitasatosporales</taxon>
        <taxon>Streptomycetaceae</taxon>
        <taxon>Streptomyces</taxon>
    </lineage>
</organism>
<feature type="region of interest" description="Disordered" evidence="1">
    <location>
        <begin position="80"/>
        <end position="169"/>
    </location>
</feature>
<gene>
    <name evidence="2" type="ORF">AQJ64_22770</name>
</gene>
<evidence type="ECO:0000313" key="2">
    <source>
        <dbReference type="EMBL" id="KUN81240.1"/>
    </source>
</evidence>
<evidence type="ECO:0000256" key="1">
    <source>
        <dbReference type="SAM" id="MobiDB-lite"/>
    </source>
</evidence>
<name>A0A117RB79_9ACTN</name>
<reference evidence="2 3" key="1">
    <citation type="submission" date="2015-10" db="EMBL/GenBank/DDBJ databases">
        <title>Draft genome sequence of Streptomyces griseoruber DSM 40281, type strain for the species Streptomyces griseoruber.</title>
        <authorList>
            <person name="Ruckert C."/>
            <person name="Winkler A."/>
            <person name="Kalinowski J."/>
            <person name="Kampfer P."/>
            <person name="Glaeser S."/>
        </authorList>
    </citation>
    <scope>NUCLEOTIDE SEQUENCE [LARGE SCALE GENOMIC DNA]</scope>
    <source>
        <strain evidence="2 3">DSM 40281</strain>
    </source>
</reference>
<accession>A0A117RB79</accession>
<feature type="compositionally biased region" description="Basic and acidic residues" evidence="1">
    <location>
        <begin position="153"/>
        <end position="169"/>
    </location>
</feature>
<feature type="compositionally biased region" description="Gly residues" evidence="1">
    <location>
        <begin position="133"/>
        <end position="148"/>
    </location>
</feature>
<protein>
    <submittedName>
        <fullName evidence="2">Uncharacterized protein</fullName>
    </submittedName>
</protein>
<feature type="region of interest" description="Disordered" evidence="1">
    <location>
        <begin position="1"/>
        <end position="68"/>
    </location>
</feature>